<dbReference type="InterPro" id="IPR032466">
    <property type="entry name" value="Metal_Hydrolase"/>
</dbReference>
<dbReference type="SUPFAM" id="SSF51556">
    <property type="entry name" value="Metallo-dependent hydrolases"/>
    <property type="match status" value="1"/>
</dbReference>
<name>A0ABR2KMT1_9EUKA</name>
<dbReference type="Pfam" id="PF01979">
    <property type="entry name" value="Amidohydro_1"/>
    <property type="match status" value="1"/>
</dbReference>
<gene>
    <name evidence="3" type="ORF">M9Y10_029677</name>
</gene>
<dbReference type="PANTHER" id="PTHR43794:SF11">
    <property type="entry name" value="AMIDOHYDROLASE-RELATED DOMAIN-CONTAINING PROTEIN"/>
    <property type="match status" value="1"/>
</dbReference>
<keyword evidence="1" id="KW-0378">Hydrolase</keyword>
<feature type="domain" description="Amidohydrolase-related" evidence="2">
    <location>
        <begin position="112"/>
        <end position="476"/>
    </location>
</feature>
<evidence type="ECO:0000256" key="1">
    <source>
        <dbReference type="ARBA" id="ARBA00022801"/>
    </source>
</evidence>
<reference evidence="3 4" key="1">
    <citation type="submission" date="2024-04" db="EMBL/GenBank/DDBJ databases">
        <title>Tritrichomonas musculus Genome.</title>
        <authorList>
            <person name="Alves-Ferreira E."/>
            <person name="Grigg M."/>
            <person name="Lorenzi H."/>
            <person name="Galac M."/>
        </authorList>
    </citation>
    <scope>NUCLEOTIDE SEQUENCE [LARGE SCALE GENOMIC DNA]</scope>
    <source>
        <strain evidence="3 4">EAF2021</strain>
    </source>
</reference>
<sequence>METNGQTHSQLDNVKDILSDMKRPPKQVGFSIIRAHFVLPFSDDQESVYTRIEDGYVLSENDHIVECKHYTTEFGKQIVKEHPDIKIFGLADPHPFIPVSSENPIPCLNGVLVPGFVKAHGHDHESVIAGLNKEAQLTEWLDKCVNPFSGFINENIEDLKQRHGERAHIILYRKARLDDLTFGITTNMVHHCNFNKYHVAEVFRANEEAGTKMLIAIGAQDRNYDPRILDKPEDAVNRLNDAYEVLKSYNSERTFVVAGADQCFSNGQEILTAIKKWSRDHDTLVHIHSSEEPGTTKWFVENYKETPVEYFNRIGFLDNRSVLAHQVNCTDHDLELLAKTGAKVVHNPLANTILSSGMPPIRRMVELGIPVAISTDGTGSADNQNILAATKLTEQYFRGKDRQPLFTSMQSLERITRIPGDILEIKVGRLQKNYYADFVLVDTTSSNMTPTHLENCAEMLIWASAGNEISYVISSGVELVRNHQFTENIQFDANKTKEQIMKLTKEFLEYRKNAKEIVATGARSEKH</sequence>
<protein>
    <recommendedName>
        <fullName evidence="2">Amidohydrolase-related domain-containing protein</fullName>
    </recommendedName>
</protein>
<dbReference type="EMBL" id="JAPFFF010000004">
    <property type="protein sequence ID" value="KAK8892449.1"/>
    <property type="molecule type" value="Genomic_DNA"/>
</dbReference>
<proteinExistence type="predicted"/>
<organism evidence="3 4">
    <name type="scientific">Tritrichomonas musculus</name>
    <dbReference type="NCBI Taxonomy" id="1915356"/>
    <lineage>
        <taxon>Eukaryota</taxon>
        <taxon>Metamonada</taxon>
        <taxon>Parabasalia</taxon>
        <taxon>Tritrichomonadida</taxon>
        <taxon>Tritrichomonadidae</taxon>
        <taxon>Tritrichomonas</taxon>
    </lineage>
</organism>
<comment type="caution">
    <text evidence="3">The sequence shown here is derived from an EMBL/GenBank/DDBJ whole genome shotgun (WGS) entry which is preliminary data.</text>
</comment>
<dbReference type="PANTHER" id="PTHR43794">
    <property type="entry name" value="AMINOHYDROLASE SSNA-RELATED"/>
    <property type="match status" value="1"/>
</dbReference>
<keyword evidence="4" id="KW-1185">Reference proteome</keyword>
<evidence type="ECO:0000313" key="3">
    <source>
        <dbReference type="EMBL" id="KAK8892449.1"/>
    </source>
</evidence>
<dbReference type="InterPro" id="IPR006680">
    <property type="entry name" value="Amidohydro-rel"/>
</dbReference>
<accession>A0ABR2KMT1</accession>
<evidence type="ECO:0000313" key="4">
    <source>
        <dbReference type="Proteomes" id="UP001470230"/>
    </source>
</evidence>
<dbReference type="InterPro" id="IPR011059">
    <property type="entry name" value="Metal-dep_hydrolase_composite"/>
</dbReference>
<dbReference type="Gene3D" id="3.20.20.140">
    <property type="entry name" value="Metal-dependent hydrolases"/>
    <property type="match status" value="1"/>
</dbReference>
<dbReference type="InterPro" id="IPR050287">
    <property type="entry name" value="MTA/SAH_deaminase"/>
</dbReference>
<dbReference type="Proteomes" id="UP001470230">
    <property type="component" value="Unassembled WGS sequence"/>
</dbReference>
<dbReference type="Gene3D" id="2.30.40.10">
    <property type="entry name" value="Urease, subunit C, domain 1"/>
    <property type="match status" value="1"/>
</dbReference>
<dbReference type="SUPFAM" id="SSF51338">
    <property type="entry name" value="Composite domain of metallo-dependent hydrolases"/>
    <property type="match status" value="1"/>
</dbReference>
<evidence type="ECO:0000259" key="2">
    <source>
        <dbReference type="Pfam" id="PF01979"/>
    </source>
</evidence>